<gene>
    <name evidence="3" type="ORF">GCM10023188_42110</name>
</gene>
<comment type="caution">
    <text evidence="3">The sequence shown here is derived from an EMBL/GenBank/DDBJ whole genome shotgun (WGS) entry which is preliminary data.</text>
</comment>
<evidence type="ECO:0000256" key="1">
    <source>
        <dbReference type="SAM" id="MobiDB-lite"/>
    </source>
</evidence>
<reference evidence="4" key="1">
    <citation type="journal article" date="2019" name="Int. J. Syst. Evol. Microbiol.">
        <title>The Global Catalogue of Microorganisms (GCM) 10K type strain sequencing project: providing services to taxonomists for standard genome sequencing and annotation.</title>
        <authorList>
            <consortium name="The Broad Institute Genomics Platform"/>
            <consortium name="The Broad Institute Genome Sequencing Center for Infectious Disease"/>
            <person name="Wu L."/>
            <person name="Ma J."/>
        </authorList>
    </citation>
    <scope>NUCLEOTIDE SEQUENCE [LARGE SCALE GENOMIC DNA]</scope>
    <source>
        <strain evidence="4">JCM 17926</strain>
    </source>
</reference>
<feature type="chain" id="PRO_5046101002" description="Lipoprotein" evidence="2">
    <location>
        <begin position="20"/>
        <end position="93"/>
    </location>
</feature>
<dbReference type="Proteomes" id="UP001500552">
    <property type="component" value="Unassembled WGS sequence"/>
</dbReference>
<evidence type="ECO:0008006" key="5">
    <source>
        <dbReference type="Google" id="ProtNLM"/>
    </source>
</evidence>
<evidence type="ECO:0000313" key="3">
    <source>
        <dbReference type="EMBL" id="GAA4442426.1"/>
    </source>
</evidence>
<evidence type="ECO:0000256" key="2">
    <source>
        <dbReference type="SAM" id="SignalP"/>
    </source>
</evidence>
<feature type="region of interest" description="Disordered" evidence="1">
    <location>
        <begin position="40"/>
        <end position="93"/>
    </location>
</feature>
<name>A0ABP8M3J3_9BACT</name>
<feature type="compositionally biased region" description="Basic and acidic residues" evidence="1">
    <location>
        <begin position="40"/>
        <end position="52"/>
    </location>
</feature>
<protein>
    <recommendedName>
        <fullName evidence="5">Lipoprotein</fullName>
    </recommendedName>
</protein>
<sequence>MKSTLMRGFLLAGALFYMASCSTSKKQPSRTGRVIIIDDTKHARTGQKDNGLHKGWYKNPNNPHHPNTTNPGHTKHKKGKSAKASSAKKGKKK</sequence>
<feature type="signal peptide" evidence="2">
    <location>
        <begin position="1"/>
        <end position="19"/>
    </location>
</feature>
<evidence type="ECO:0000313" key="4">
    <source>
        <dbReference type="Proteomes" id="UP001500552"/>
    </source>
</evidence>
<keyword evidence="4" id="KW-1185">Reference proteome</keyword>
<feature type="compositionally biased region" description="Basic residues" evidence="1">
    <location>
        <begin position="73"/>
        <end position="93"/>
    </location>
</feature>
<feature type="compositionally biased region" description="Low complexity" evidence="1">
    <location>
        <begin position="59"/>
        <end position="72"/>
    </location>
</feature>
<dbReference type="RefSeq" id="WP_345162069.1">
    <property type="nucleotide sequence ID" value="NZ_BAABHC010000029.1"/>
</dbReference>
<dbReference type="EMBL" id="BAABHC010000029">
    <property type="protein sequence ID" value="GAA4442426.1"/>
    <property type="molecule type" value="Genomic_DNA"/>
</dbReference>
<accession>A0ABP8M3J3</accession>
<organism evidence="3 4">
    <name type="scientific">Pontibacter saemangeumensis</name>
    <dbReference type="NCBI Taxonomy" id="1084525"/>
    <lineage>
        <taxon>Bacteria</taxon>
        <taxon>Pseudomonadati</taxon>
        <taxon>Bacteroidota</taxon>
        <taxon>Cytophagia</taxon>
        <taxon>Cytophagales</taxon>
        <taxon>Hymenobacteraceae</taxon>
        <taxon>Pontibacter</taxon>
    </lineage>
</organism>
<keyword evidence="2" id="KW-0732">Signal</keyword>
<proteinExistence type="predicted"/>